<dbReference type="GO" id="GO:0005886">
    <property type="term" value="C:plasma membrane"/>
    <property type="evidence" value="ECO:0007669"/>
    <property type="project" value="UniProtKB-SubCell"/>
</dbReference>
<dbReference type="InterPro" id="IPR050901">
    <property type="entry name" value="BP-dep_ABC_trans_perm"/>
</dbReference>
<keyword evidence="6 9" id="KW-0812">Transmembrane</keyword>
<dbReference type="Proteomes" id="UP000233778">
    <property type="component" value="Chromosome"/>
</dbReference>
<feature type="transmembrane region" description="Helical" evidence="9">
    <location>
        <begin position="67"/>
        <end position="88"/>
    </location>
</feature>
<feature type="transmembrane region" description="Helical" evidence="9">
    <location>
        <begin position="130"/>
        <end position="153"/>
    </location>
</feature>
<dbReference type="GO" id="GO:0055085">
    <property type="term" value="P:transmembrane transport"/>
    <property type="evidence" value="ECO:0007669"/>
    <property type="project" value="InterPro"/>
</dbReference>
<dbReference type="InterPro" id="IPR035906">
    <property type="entry name" value="MetI-like_sf"/>
</dbReference>
<reference evidence="12" key="2">
    <citation type="submission" date="2013-09" db="EMBL/GenBank/DDBJ databases">
        <authorList>
            <person name="Wang G."/>
            <person name="Yang Y."/>
            <person name="Su Y."/>
        </authorList>
    </citation>
    <scope>NUCLEOTIDE SEQUENCE</scope>
    <source>
        <strain evidence="12">ATCC 39006</strain>
    </source>
</reference>
<keyword evidence="7 9" id="KW-1133">Transmembrane helix</keyword>
<evidence type="ECO:0000256" key="9">
    <source>
        <dbReference type="RuleBase" id="RU363032"/>
    </source>
</evidence>
<dbReference type="AlphaFoldDB" id="A0A2I5TK93"/>
<dbReference type="CDD" id="cd06261">
    <property type="entry name" value="TM_PBP2"/>
    <property type="match status" value="1"/>
</dbReference>
<keyword evidence="8 9" id="KW-0472">Membrane</keyword>
<keyword evidence="13" id="KW-1185">Reference proteome</keyword>
<evidence type="ECO:0000256" key="5">
    <source>
        <dbReference type="ARBA" id="ARBA00022519"/>
    </source>
</evidence>
<keyword evidence="5" id="KW-0997">Cell inner membrane</keyword>
<dbReference type="InterPro" id="IPR000515">
    <property type="entry name" value="MetI-like"/>
</dbReference>
<dbReference type="PANTHER" id="PTHR32243">
    <property type="entry name" value="MALTOSE TRANSPORT SYSTEM PERMEASE-RELATED"/>
    <property type="match status" value="1"/>
</dbReference>
<reference evidence="12 13" key="1">
    <citation type="journal article" date="2013" name="Genome Announc.">
        <title>Draft genome sequence of Serratia sp. strain ATCC 39006, a model bacterium for analysis of the biosynthesis and regulation of prodigiosin, a carbapenem, and gas vesicles.</title>
        <authorList>
            <person name="Fineran P.C."/>
            <person name="Iglesias Cans M.C."/>
            <person name="Ramsay J.P."/>
            <person name="Wilf N.M."/>
            <person name="Cossyleon D."/>
            <person name="McNeil M.B."/>
            <person name="Williamson N.R."/>
            <person name="Monson R.E."/>
            <person name="Becher S.A."/>
            <person name="Stanton J.A."/>
            <person name="Brugger K."/>
            <person name="Brown S.D."/>
            <person name="Salmond G.P."/>
        </authorList>
    </citation>
    <scope>NUCLEOTIDE SEQUENCE [LARGE SCALE GENOMIC DNA]</scope>
    <source>
        <strain evidence="12">ATCC 39006</strain>
        <strain evidence="13">ATCC 39006 / SC 11482</strain>
    </source>
</reference>
<dbReference type="SUPFAM" id="SSF161098">
    <property type="entry name" value="MetI-like"/>
    <property type="match status" value="1"/>
</dbReference>
<protein>
    <submittedName>
        <fullName evidence="12">Carbohydrate ABC transporter permease</fullName>
    </submittedName>
</protein>
<dbReference type="EMBL" id="CP025084">
    <property type="protein sequence ID" value="AUH04980.1"/>
    <property type="molecule type" value="Genomic_DNA"/>
</dbReference>
<keyword evidence="4" id="KW-1003">Cell membrane</keyword>
<dbReference type="Proteomes" id="UP000017700">
    <property type="component" value="Chromosome"/>
</dbReference>
<evidence type="ECO:0000256" key="1">
    <source>
        <dbReference type="ARBA" id="ARBA00004429"/>
    </source>
</evidence>
<dbReference type="PROSITE" id="PS51257">
    <property type="entry name" value="PROKAR_LIPOPROTEIN"/>
    <property type="match status" value="1"/>
</dbReference>
<dbReference type="KEGG" id="sera:Ser39006_013135"/>
<feature type="transmembrane region" description="Helical" evidence="9">
    <location>
        <begin position="174"/>
        <end position="196"/>
    </location>
</feature>
<keyword evidence="3 9" id="KW-0813">Transport</keyword>
<evidence type="ECO:0000256" key="4">
    <source>
        <dbReference type="ARBA" id="ARBA00022475"/>
    </source>
</evidence>
<sequence>MLRKFGLHLGLIFACLLVVAPIIWIVRTSLVPESMSYSSDIFPGFSAENYVGLIGSNHFLTHYGNSLIVSFCSVLLAMPFAAATGYAFARFKTGGKSARFIMLATQMLPAVALVLPAFAVLRSLGLTNSLIGLTLVYTALNLPFLTWILMGFFEGIPVDLEWAAMTDGATAWGAFWHIVLPVSLPGLAAAGVLGFILSWNEFLFALVLSGPQTATIPVALAALQTSNGIQIGKVSAGIVLAILPLIIASHFIQRYIVKGLTFGGVK</sequence>
<evidence type="ECO:0000256" key="7">
    <source>
        <dbReference type="ARBA" id="ARBA00022989"/>
    </source>
</evidence>
<evidence type="ECO:0000313" key="12">
    <source>
        <dbReference type="EMBL" id="AUH04980.1"/>
    </source>
</evidence>
<dbReference type="Pfam" id="PF00528">
    <property type="entry name" value="BPD_transp_1"/>
    <property type="match status" value="1"/>
</dbReference>
<dbReference type="PROSITE" id="PS50928">
    <property type="entry name" value="ABC_TM1"/>
    <property type="match status" value="1"/>
</dbReference>
<feature type="transmembrane region" description="Helical" evidence="9">
    <location>
        <begin position="7"/>
        <end position="26"/>
    </location>
</feature>
<evidence type="ECO:0000256" key="8">
    <source>
        <dbReference type="ARBA" id="ARBA00023136"/>
    </source>
</evidence>
<evidence type="ECO:0000256" key="2">
    <source>
        <dbReference type="ARBA" id="ARBA00009047"/>
    </source>
</evidence>
<evidence type="ECO:0000259" key="10">
    <source>
        <dbReference type="PROSITE" id="PS50928"/>
    </source>
</evidence>
<dbReference type="STRING" id="104623.Ser39006_02856"/>
<accession>A0A2I5TK93</accession>
<dbReference type="PANTHER" id="PTHR32243:SF18">
    <property type="entry name" value="INNER MEMBRANE ABC TRANSPORTER PERMEASE PROTEIN YCJP"/>
    <property type="match status" value="1"/>
</dbReference>
<dbReference type="RefSeq" id="WP_021016119.1">
    <property type="nucleotide sequence ID" value="NZ_CP025084.1"/>
</dbReference>
<evidence type="ECO:0000256" key="3">
    <source>
        <dbReference type="ARBA" id="ARBA00022448"/>
    </source>
</evidence>
<reference evidence="12" key="4">
    <citation type="submission" date="2017-11" db="EMBL/GenBank/DDBJ databases">
        <title>Complete genome sequence of Serratia sp. ATCC 39006.</title>
        <authorList>
            <person name="Hampton H.G."/>
            <person name="Jackson S.A."/>
            <person name="Jauregui R."/>
            <person name="Poulter G.T.M."/>
            <person name="Salmond G.P.C."/>
            <person name="Fineran P.C."/>
        </authorList>
    </citation>
    <scope>NUCLEOTIDE SEQUENCE</scope>
    <source>
        <strain evidence="12">ATCC 39006</strain>
    </source>
</reference>
<gene>
    <name evidence="11" type="ORF">CWC46_13130</name>
    <name evidence="12" type="ORF">Ser39006_013135</name>
</gene>
<feature type="transmembrane region" description="Helical" evidence="9">
    <location>
        <begin position="234"/>
        <end position="252"/>
    </location>
</feature>
<dbReference type="Gene3D" id="1.10.3720.10">
    <property type="entry name" value="MetI-like"/>
    <property type="match status" value="1"/>
</dbReference>
<evidence type="ECO:0000313" key="11">
    <source>
        <dbReference type="EMBL" id="AUH00659.1"/>
    </source>
</evidence>
<dbReference type="EMBL" id="CP025085">
    <property type="protein sequence ID" value="AUH00659.1"/>
    <property type="molecule type" value="Genomic_DNA"/>
</dbReference>
<feature type="transmembrane region" description="Helical" evidence="9">
    <location>
        <begin position="202"/>
        <end position="222"/>
    </location>
</feature>
<evidence type="ECO:0000313" key="14">
    <source>
        <dbReference type="Proteomes" id="UP000233778"/>
    </source>
</evidence>
<evidence type="ECO:0000256" key="6">
    <source>
        <dbReference type="ARBA" id="ARBA00022692"/>
    </source>
</evidence>
<comment type="similarity">
    <text evidence="2">Belongs to the binding-protein-dependent transport system permease family. MalFG subfamily.</text>
</comment>
<feature type="domain" description="ABC transmembrane type-1" evidence="10">
    <location>
        <begin position="63"/>
        <end position="252"/>
    </location>
</feature>
<dbReference type="KEGG" id="serq:CWC46_13130"/>
<reference evidence="11 14" key="3">
    <citation type="submission" date="2017-11" db="EMBL/GenBank/DDBJ databases">
        <title>Complete genome sequence of Serratia sp. ATCC 39006 LacA.</title>
        <authorList>
            <person name="Hampton H.G."/>
            <person name="Jackson S.A."/>
            <person name="Jauregui R."/>
            <person name="Poulter G.T.M."/>
            <person name="Salmond G.P.C."/>
            <person name="Fineran P.C."/>
        </authorList>
    </citation>
    <scope>NUCLEOTIDE SEQUENCE [LARGE SCALE GENOMIC DNA]</scope>
    <source>
        <strain evidence="11 14">ATCC 39006</strain>
    </source>
</reference>
<proteinExistence type="inferred from homology"/>
<feature type="transmembrane region" description="Helical" evidence="9">
    <location>
        <begin position="100"/>
        <end position="124"/>
    </location>
</feature>
<dbReference type="OrthoDB" id="9794684at2"/>
<comment type="subcellular location">
    <subcellularLocation>
        <location evidence="1">Cell inner membrane</location>
        <topology evidence="1">Multi-pass membrane protein</topology>
    </subcellularLocation>
    <subcellularLocation>
        <location evidence="9">Cell membrane</location>
        <topology evidence="9">Multi-pass membrane protein</topology>
    </subcellularLocation>
</comment>
<name>A0A2I5TK93_SERS3</name>
<evidence type="ECO:0000313" key="13">
    <source>
        <dbReference type="Proteomes" id="UP000017700"/>
    </source>
</evidence>
<organism evidence="12 13">
    <name type="scientific">Serratia sp. (strain ATCC 39006)</name>
    <name type="common">Prodigiosinella confusarubida</name>
    <dbReference type="NCBI Taxonomy" id="104623"/>
    <lineage>
        <taxon>Bacteria</taxon>
        <taxon>Pseudomonadati</taxon>
        <taxon>Pseudomonadota</taxon>
        <taxon>Gammaproteobacteria</taxon>
        <taxon>Enterobacterales</taxon>
        <taxon>Pectobacteriaceae</taxon>
        <taxon>Prodigiosinella</taxon>
    </lineage>
</organism>